<evidence type="ECO:0000313" key="3">
    <source>
        <dbReference type="Proteomes" id="UP000177941"/>
    </source>
</evidence>
<dbReference type="AlphaFoldDB" id="A0A1G1XB78"/>
<keyword evidence="1" id="KW-0732">Signal</keyword>
<dbReference type="Proteomes" id="UP000177941">
    <property type="component" value="Unassembled WGS sequence"/>
</dbReference>
<feature type="signal peptide" evidence="1">
    <location>
        <begin position="1"/>
        <end position="18"/>
    </location>
</feature>
<name>A0A1G1XB78_9BACT</name>
<comment type="caution">
    <text evidence="2">The sequence shown here is derived from an EMBL/GenBank/DDBJ whole genome shotgun (WGS) entry which is preliminary data.</text>
</comment>
<organism evidence="2 3">
    <name type="scientific">Candidatus Andersenbacteria bacterium RIFCSPHIGHO2_12_FULL_45_11b</name>
    <dbReference type="NCBI Taxonomy" id="1797282"/>
    <lineage>
        <taxon>Bacteria</taxon>
        <taxon>Candidatus Anderseniibacteriota</taxon>
    </lineage>
</organism>
<evidence type="ECO:0000256" key="1">
    <source>
        <dbReference type="SAM" id="SignalP"/>
    </source>
</evidence>
<evidence type="ECO:0008006" key="4">
    <source>
        <dbReference type="Google" id="ProtNLM"/>
    </source>
</evidence>
<gene>
    <name evidence="2" type="ORF">A3E36_03425</name>
</gene>
<protein>
    <recommendedName>
        <fullName evidence="4">DUF5666 domain-containing protein</fullName>
    </recommendedName>
</protein>
<evidence type="ECO:0000313" key="2">
    <source>
        <dbReference type="EMBL" id="OGY37335.1"/>
    </source>
</evidence>
<sequence length="125" mass="13503">MAALVFSFALLQPSYANSAGTVGTWVFSGMVTEVNQNKIEMFGTNANGVEQRPKFDITSWTKVKGGVLLLNASDDVRWNVKNEIRRGSAVTVWATTSGKALVIQNNAPLGQGDYYGQVDCSHCGK</sequence>
<reference evidence="2 3" key="1">
    <citation type="journal article" date="2016" name="Nat. Commun.">
        <title>Thousands of microbial genomes shed light on interconnected biogeochemical processes in an aquifer system.</title>
        <authorList>
            <person name="Anantharaman K."/>
            <person name="Brown C.T."/>
            <person name="Hug L.A."/>
            <person name="Sharon I."/>
            <person name="Castelle C.J."/>
            <person name="Probst A.J."/>
            <person name="Thomas B.C."/>
            <person name="Singh A."/>
            <person name="Wilkins M.J."/>
            <person name="Karaoz U."/>
            <person name="Brodie E.L."/>
            <person name="Williams K.H."/>
            <person name="Hubbard S.S."/>
            <person name="Banfield J.F."/>
        </authorList>
    </citation>
    <scope>NUCLEOTIDE SEQUENCE [LARGE SCALE GENOMIC DNA]</scope>
</reference>
<proteinExistence type="predicted"/>
<dbReference type="EMBL" id="MHHS01000010">
    <property type="protein sequence ID" value="OGY37335.1"/>
    <property type="molecule type" value="Genomic_DNA"/>
</dbReference>
<feature type="chain" id="PRO_5009581314" description="DUF5666 domain-containing protein" evidence="1">
    <location>
        <begin position="19"/>
        <end position="125"/>
    </location>
</feature>
<accession>A0A1G1XB78</accession>